<organism evidence="1 2">
    <name type="scientific">Colletotrichum asianum</name>
    <dbReference type="NCBI Taxonomy" id="702518"/>
    <lineage>
        <taxon>Eukaryota</taxon>
        <taxon>Fungi</taxon>
        <taxon>Dikarya</taxon>
        <taxon>Ascomycota</taxon>
        <taxon>Pezizomycotina</taxon>
        <taxon>Sordariomycetes</taxon>
        <taxon>Hypocreomycetidae</taxon>
        <taxon>Glomerellales</taxon>
        <taxon>Glomerellaceae</taxon>
        <taxon>Colletotrichum</taxon>
        <taxon>Colletotrichum gloeosporioides species complex</taxon>
    </lineage>
</organism>
<comment type="caution">
    <text evidence="1">The sequence shown here is derived from an EMBL/GenBank/DDBJ whole genome shotgun (WGS) entry which is preliminary data.</text>
</comment>
<keyword evidence="2" id="KW-1185">Reference proteome</keyword>
<name>A0A8H3WIG1_9PEZI</name>
<dbReference type="AlphaFoldDB" id="A0A8H3WIG1"/>
<sequence>MIAAPVVESQTGRTWNFWKRTWQAHKK</sequence>
<proteinExistence type="predicted"/>
<gene>
    <name evidence="1" type="ORF">GQ607_005103</name>
</gene>
<evidence type="ECO:0000313" key="1">
    <source>
        <dbReference type="EMBL" id="KAF0327559.1"/>
    </source>
</evidence>
<accession>A0A8H3WIG1</accession>
<protein>
    <submittedName>
        <fullName evidence="1">Uncharacterized protein</fullName>
    </submittedName>
</protein>
<evidence type="ECO:0000313" key="2">
    <source>
        <dbReference type="Proteomes" id="UP000434172"/>
    </source>
</evidence>
<dbReference type="Proteomes" id="UP000434172">
    <property type="component" value="Unassembled WGS sequence"/>
</dbReference>
<reference evidence="1 2" key="1">
    <citation type="submission" date="2019-12" db="EMBL/GenBank/DDBJ databases">
        <title>A genome sequence resource for the geographically widespread anthracnose pathogen Colletotrichum asianum.</title>
        <authorList>
            <person name="Meng Y."/>
        </authorList>
    </citation>
    <scope>NUCLEOTIDE SEQUENCE [LARGE SCALE GENOMIC DNA]</scope>
    <source>
        <strain evidence="1 2">ICMP 18580</strain>
    </source>
</reference>
<dbReference type="EMBL" id="WOWK01000022">
    <property type="protein sequence ID" value="KAF0327559.1"/>
    <property type="molecule type" value="Genomic_DNA"/>
</dbReference>